<name>A0A9X1WSW2_9BACL</name>
<dbReference type="PROSITE" id="PS00041">
    <property type="entry name" value="HTH_ARAC_FAMILY_1"/>
    <property type="match status" value="1"/>
</dbReference>
<dbReference type="SMART" id="SM00342">
    <property type="entry name" value="HTH_ARAC"/>
    <property type="match status" value="1"/>
</dbReference>
<dbReference type="EMBL" id="JALIRP010000014">
    <property type="protein sequence ID" value="MCJ8014737.1"/>
    <property type="molecule type" value="Genomic_DNA"/>
</dbReference>
<feature type="domain" description="HTH araC/xylS-type" evidence="5">
    <location>
        <begin position="671"/>
        <end position="769"/>
    </location>
</feature>
<dbReference type="InterPro" id="IPR018060">
    <property type="entry name" value="HTH_AraC"/>
</dbReference>
<sequence length="769" mass="88867">MFINKWRIRRPLFWKLSISYLLVLIMPIIISSFVYNVAVQTVKNDAIQHNLLMLEQTRQIMDARLQEIEGIGKQIALDPKMNSLINAGIIEEGSPKHYLIWKAVNYSPNFHAINTFVLNYYVFFHNNSVVLSSDTAFPDIEWFWKSLFPDIVSLDKQEFQRMLWNRFHLSTFLPGGQVTLDHKQHQVLYYLHSFPVDSINNPLGVILVLIDQTQINHLLTRLDIGESGLVYISDEEGKVVTSVTGEQTKVAPEELAAKPIEDGFFKTANGEELYISRTVSSLNGWNYVSAVPTSMVLAKVQYIKNIIIASALLTIVLGIVLALFLGYRDWKPIKQLLQQLRGWLGSVEERYTNEYDYLNDSISRLIENHHLLNEKVQEHIPLLRQAFFRRLLYGEFVDDKEIKIFQKSVGLEISDQSFFVLLLRVDEAGRNESDPSLEEIRMLNIIIKNAIDRSLGHLTYFIYDIDENKFALIVEFNGEDKDRQLGIQEAKSMIQNLSHTLESCSQMRLSFAFGRVYKGIRDICVSFFEAKQALEYALSKNQGQRYARYEDIPQESDKYYFPIDLELRLINSIKSGNRTDVEQVLTLLYNENFQRRNLSVPDAEQLLYLMIGTVSRGLDQMKDLAIGELSIGKLQRKESIEELFCGIGEAYLDCCEAIQFKNQSDKTELRNQVEIFIQQNYVEGNLTLSMVADEFKTTEAMMYQFIKDHLGMTFSDYIESIRIRRACELLATREIPIKEVALMVGYSSDRTFRRAFKRVMGISPMAYSK</sequence>
<keyword evidence="2" id="KW-0238">DNA-binding</keyword>
<protein>
    <submittedName>
        <fullName evidence="6">Helix-turn-helix domain-containing protein</fullName>
    </submittedName>
</protein>
<gene>
    <name evidence="6" type="ORF">MUG84_23940</name>
</gene>
<evidence type="ECO:0000256" key="2">
    <source>
        <dbReference type="ARBA" id="ARBA00023125"/>
    </source>
</evidence>
<dbReference type="InterPro" id="IPR018062">
    <property type="entry name" value="HTH_AraC-typ_CS"/>
</dbReference>
<dbReference type="PANTHER" id="PTHR43280:SF2">
    <property type="entry name" value="HTH-TYPE TRANSCRIPTIONAL REGULATOR EXSA"/>
    <property type="match status" value="1"/>
</dbReference>
<accession>A0A9X1WSW2</accession>
<dbReference type="RefSeq" id="WP_244729957.1">
    <property type="nucleotide sequence ID" value="NZ_JALIRP010000014.1"/>
</dbReference>
<keyword evidence="4" id="KW-1133">Transmembrane helix</keyword>
<dbReference type="GO" id="GO:0003700">
    <property type="term" value="F:DNA-binding transcription factor activity"/>
    <property type="evidence" value="ECO:0007669"/>
    <property type="project" value="InterPro"/>
</dbReference>
<dbReference type="AlphaFoldDB" id="A0A9X1WSW2"/>
<evidence type="ECO:0000313" key="7">
    <source>
        <dbReference type="Proteomes" id="UP001139347"/>
    </source>
</evidence>
<comment type="caution">
    <text evidence="6">The sequence shown here is derived from an EMBL/GenBank/DDBJ whole genome shotgun (WGS) entry which is preliminary data.</text>
</comment>
<keyword evidence="4" id="KW-0812">Transmembrane</keyword>
<dbReference type="Gene3D" id="3.30.450.20">
    <property type="entry name" value="PAS domain"/>
    <property type="match status" value="1"/>
</dbReference>
<proteinExistence type="predicted"/>
<keyword evidence="1" id="KW-0805">Transcription regulation</keyword>
<keyword evidence="3" id="KW-0804">Transcription</keyword>
<dbReference type="InterPro" id="IPR009057">
    <property type="entry name" value="Homeodomain-like_sf"/>
</dbReference>
<feature type="transmembrane region" description="Helical" evidence="4">
    <location>
        <begin position="306"/>
        <end position="327"/>
    </location>
</feature>
<dbReference type="Proteomes" id="UP001139347">
    <property type="component" value="Unassembled WGS sequence"/>
</dbReference>
<evidence type="ECO:0000256" key="3">
    <source>
        <dbReference type="ARBA" id="ARBA00023163"/>
    </source>
</evidence>
<feature type="transmembrane region" description="Helical" evidence="4">
    <location>
        <begin position="12"/>
        <end position="35"/>
    </location>
</feature>
<evidence type="ECO:0000259" key="5">
    <source>
        <dbReference type="PROSITE" id="PS01124"/>
    </source>
</evidence>
<dbReference type="PROSITE" id="PS01124">
    <property type="entry name" value="HTH_ARAC_FAMILY_2"/>
    <property type="match status" value="1"/>
</dbReference>
<keyword evidence="7" id="KW-1185">Reference proteome</keyword>
<dbReference type="Pfam" id="PF12833">
    <property type="entry name" value="HTH_18"/>
    <property type="match status" value="1"/>
</dbReference>
<keyword evidence="4" id="KW-0472">Membrane</keyword>
<dbReference type="Pfam" id="PF17853">
    <property type="entry name" value="GGDEF_2"/>
    <property type="match status" value="1"/>
</dbReference>
<dbReference type="InterPro" id="IPR041522">
    <property type="entry name" value="CdaR_GGDEF"/>
</dbReference>
<evidence type="ECO:0000256" key="1">
    <source>
        <dbReference type="ARBA" id="ARBA00023015"/>
    </source>
</evidence>
<reference evidence="6" key="1">
    <citation type="submission" date="2022-04" db="EMBL/GenBank/DDBJ databases">
        <title>Paenibacillus mangrovi sp. nov., a novel endophytic bacterium isolated from bark of Kandelia candel.</title>
        <authorList>
            <person name="Tuo L."/>
        </authorList>
    </citation>
    <scope>NUCLEOTIDE SEQUENCE</scope>
    <source>
        <strain evidence="6">KQZ6P-2</strain>
    </source>
</reference>
<dbReference type="SUPFAM" id="SSF46689">
    <property type="entry name" value="Homeodomain-like"/>
    <property type="match status" value="1"/>
</dbReference>
<evidence type="ECO:0000313" key="6">
    <source>
        <dbReference type="EMBL" id="MCJ8014737.1"/>
    </source>
</evidence>
<dbReference type="GO" id="GO:0043565">
    <property type="term" value="F:sequence-specific DNA binding"/>
    <property type="evidence" value="ECO:0007669"/>
    <property type="project" value="InterPro"/>
</dbReference>
<evidence type="ECO:0000256" key="4">
    <source>
        <dbReference type="SAM" id="Phobius"/>
    </source>
</evidence>
<organism evidence="6 7">
    <name type="scientific">Paenibacillus mangrovi</name>
    <dbReference type="NCBI Taxonomy" id="2931978"/>
    <lineage>
        <taxon>Bacteria</taxon>
        <taxon>Bacillati</taxon>
        <taxon>Bacillota</taxon>
        <taxon>Bacilli</taxon>
        <taxon>Bacillales</taxon>
        <taxon>Paenibacillaceae</taxon>
        <taxon>Paenibacillus</taxon>
    </lineage>
</organism>
<dbReference type="PANTHER" id="PTHR43280">
    <property type="entry name" value="ARAC-FAMILY TRANSCRIPTIONAL REGULATOR"/>
    <property type="match status" value="1"/>
</dbReference>
<dbReference type="Gene3D" id="1.10.10.60">
    <property type="entry name" value="Homeodomain-like"/>
    <property type="match status" value="2"/>
</dbReference>